<evidence type="ECO:0000256" key="2">
    <source>
        <dbReference type="ARBA" id="ARBA00013064"/>
    </source>
</evidence>
<dbReference type="Proteomes" id="UP000306740">
    <property type="component" value="Unassembled WGS sequence"/>
</dbReference>
<dbReference type="GO" id="GO:0004725">
    <property type="term" value="F:protein tyrosine phosphatase activity"/>
    <property type="evidence" value="ECO:0007669"/>
    <property type="project" value="UniProtKB-EC"/>
</dbReference>
<feature type="active site" description="Nucleophile" evidence="5">
    <location>
        <position position="16"/>
    </location>
</feature>
<evidence type="ECO:0000256" key="3">
    <source>
        <dbReference type="ARBA" id="ARBA00022801"/>
    </source>
</evidence>
<feature type="domain" description="Phosphotyrosine protein phosphatase I" evidence="6">
    <location>
        <begin position="10"/>
        <end position="162"/>
    </location>
</feature>
<evidence type="ECO:0000313" key="7">
    <source>
        <dbReference type="EMBL" id="TNC47024.1"/>
    </source>
</evidence>
<accession>A0A5C4MPR3</accession>
<comment type="caution">
    <text evidence="8">The sequence shown here is derived from an EMBL/GenBank/DDBJ whole genome shotgun (WGS) entry which is preliminary data.</text>
</comment>
<dbReference type="OrthoDB" id="9784339at2"/>
<dbReference type="EC" id="3.1.3.48" evidence="2"/>
<proteinExistence type="inferred from homology"/>
<dbReference type="EMBL" id="VDFR01000048">
    <property type="protein sequence ID" value="TNC47024.1"/>
    <property type="molecule type" value="Genomic_DNA"/>
</dbReference>
<evidence type="ECO:0000256" key="1">
    <source>
        <dbReference type="ARBA" id="ARBA00011063"/>
    </source>
</evidence>
<name>A0A5C4MPR3_9ACTN</name>
<dbReference type="CDD" id="cd16343">
    <property type="entry name" value="LMWPTP"/>
    <property type="match status" value="1"/>
</dbReference>
<comment type="similarity">
    <text evidence="1">Belongs to the low molecular weight phosphotyrosine protein phosphatase family.</text>
</comment>
<dbReference type="Pfam" id="PF01451">
    <property type="entry name" value="LMWPc"/>
    <property type="match status" value="1"/>
</dbReference>
<evidence type="ECO:0000313" key="8">
    <source>
        <dbReference type="EMBL" id="TNC47851.1"/>
    </source>
</evidence>
<dbReference type="EMBL" id="VDFR01000041">
    <property type="protein sequence ID" value="TNC47851.1"/>
    <property type="molecule type" value="Genomic_DNA"/>
</dbReference>
<reference evidence="8 9" key="1">
    <citation type="submission" date="2019-05" db="EMBL/GenBank/DDBJ databases">
        <title>Mumia sp. nov., isolated from the intestinal contents of plateau pika (Ochotona curzoniae) in the Qinghai-Tibet plateau of China.</title>
        <authorList>
            <person name="Tian Z."/>
        </authorList>
    </citation>
    <scope>NUCLEOTIDE SEQUENCE [LARGE SCALE GENOMIC DNA]</scope>
    <source>
        <strain evidence="9">527</strain>
        <strain evidence="8">Z527</strain>
    </source>
</reference>
<sequence>MTSPEPSHPLRIAVVCLGNICRSPMADVVLEQKLADAGLTDEIQVDSAGTGGWHRGEPMDPRAAAVLAERGYDPTRHHAQQITPAWFDNHDLILTMDASNFDDVAALARKPGDRAKIQMFRSYDPAATPGDDEVPDPWYGGAAGFELVLSVIERTADAIVAHAPQLARELSR</sequence>
<dbReference type="SUPFAM" id="SSF52788">
    <property type="entry name" value="Phosphotyrosine protein phosphatases I"/>
    <property type="match status" value="1"/>
</dbReference>
<dbReference type="PANTHER" id="PTHR11717">
    <property type="entry name" value="LOW MOLECULAR WEIGHT PROTEIN TYROSINE PHOSPHATASE"/>
    <property type="match status" value="1"/>
</dbReference>
<gene>
    <name evidence="8" type="ORF">FHE65_08690</name>
    <name evidence="7" type="ORF">FHE65_10375</name>
</gene>
<dbReference type="SMART" id="SM00226">
    <property type="entry name" value="LMWPc"/>
    <property type="match status" value="1"/>
</dbReference>
<protein>
    <recommendedName>
        <fullName evidence="2">protein-tyrosine-phosphatase</fullName>
        <ecNumber evidence="2">3.1.3.48</ecNumber>
    </recommendedName>
</protein>
<dbReference type="InterPro" id="IPR017867">
    <property type="entry name" value="Tyr_phospatase_low_mol_wt"/>
</dbReference>
<evidence type="ECO:0000256" key="5">
    <source>
        <dbReference type="PIRSR" id="PIRSR617867-1"/>
    </source>
</evidence>
<dbReference type="PANTHER" id="PTHR11717:SF7">
    <property type="entry name" value="LOW MOLECULAR WEIGHT PHOSPHOTYROSINE PROTEIN PHOSPHATASE"/>
    <property type="match status" value="1"/>
</dbReference>
<dbReference type="Gene3D" id="3.40.50.2300">
    <property type="match status" value="1"/>
</dbReference>
<feature type="active site" description="Proton donor" evidence="5">
    <location>
        <position position="136"/>
    </location>
</feature>
<dbReference type="InterPro" id="IPR023485">
    <property type="entry name" value="Ptyr_pPase"/>
</dbReference>
<evidence type="ECO:0000256" key="4">
    <source>
        <dbReference type="ARBA" id="ARBA00022912"/>
    </source>
</evidence>
<feature type="active site" evidence="5">
    <location>
        <position position="22"/>
    </location>
</feature>
<keyword evidence="4" id="KW-0904">Protein phosphatase</keyword>
<dbReference type="InterPro" id="IPR050438">
    <property type="entry name" value="LMW_PTPase"/>
</dbReference>
<dbReference type="PRINTS" id="PR00719">
    <property type="entry name" value="LMWPTPASE"/>
</dbReference>
<dbReference type="RefSeq" id="WP_139105718.1">
    <property type="nucleotide sequence ID" value="NZ_VDFR01000041.1"/>
</dbReference>
<evidence type="ECO:0000313" key="9">
    <source>
        <dbReference type="Proteomes" id="UP000306740"/>
    </source>
</evidence>
<dbReference type="InterPro" id="IPR036196">
    <property type="entry name" value="Ptyr_pPase_sf"/>
</dbReference>
<dbReference type="AlphaFoldDB" id="A0A5C4MPR3"/>
<keyword evidence="3" id="KW-0378">Hydrolase</keyword>
<evidence type="ECO:0000259" key="6">
    <source>
        <dbReference type="SMART" id="SM00226"/>
    </source>
</evidence>
<organism evidence="8 9">
    <name type="scientific">Mumia zhuanghuii</name>
    <dbReference type="NCBI Taxonomy" id="2585211"/>
    <lineage>
        <taxon>Bacteria</taxon>
        <taxon>Bacillati</taxon>
        <taxon>Actinomycetota</taxon>
        <taxon>Actinomycetes</taxon>
        <taxon>Propionibacteriales</taxon>
        <taxon>Nocardioidaceae</taxon>
        <taxon>Mumia</taxon>
    </lineage>
</organism>